<dbReference type="GO" id="GO:0046872">
    <property type="term" value="F:metal ion binding"/>
    <property type="evidence" value="ECO:0007669"/>
    <property type="project" value="UniProtKB-KW"/>
</dbReference>
<feature type="transmembrane region" description="Helical" evidence="3">
    <location>
        <begin position="39"/>
        <end position="59"/>
    </location>
</feature>
<gene>
    <name evidence="5" type="ORF">LLEC1_06351</name>
</gene>
<organism evidence="5 6">
    <name type="scientific">Cordyceps confragosa</name>
    <name type="common">Lecanicillium lecanii</name>
    <dbReference type="NCBI Taxonomy" id="2714763"/>
    <lineage>
        <taxon>Eukaryota</taxon>
        <taxon>Fungi</taxon>
        <taxon>Dikarya</taxon>
        <taxon>Ascomycota</taxon>
        <taxon>Pezizomycotina</taxon>
        <taxon>Sordariomycetes</taxon>
        <taxon>Hypocreomycetidae</taxon>
        <taxon>Hypocreales</taxon>
        <taxon>Cordycipitaceae</taxon>
        <taxon>Akanthomyces</taxon>
    </lineage>
</organism>
<accession>A0A179I1K9</accession>
<evidence type="ECO:0000313" key="5">
    <source>
        <dbReference type="EMBL" id="OAQ96557.1"/>
    </source>
</evidence>
<dbReference type="PANTHER" id="PTHR11474">
    <property type="entry name" value="TYROSINASE FAMILY MEMBER"/>
    <property type="match status" value="1"/>
</dbReference>
<reference evidence="5 6" key="1">
    <citation type="submission" date="2016-03" db="EMBL/GenBank/DDBJ databases">
        <title>Fine-scale spatial genetic structure of a fungal parasite of coffee scale insects.</title>
        <authorList>
            <person name="Jackson D."/>
            <person name="Zemenick K.A."/>
            <person name="Malloure B."/>
            <person name="Quandt C.A."/>
            <person name="James T.Y."/>
        </authorList>
    </citation>
    <scope>NUCLEOTIDE SEQUENCE [LARGE SCALE GENOMIC DNA]</scope>
    <source>
        <strain evidence="5 6">UM487</strain>
    </source>
</reference>
<evidence type="ECO:0000256" key="1">
    <source>
        <dbReference type="ARBA" id="ARBA00022723"/>
    </source>
</evidence>
<dbReference type="InterPro" id="IPR008922">
    <property type="entry name" value="Di-copper_centre_dom_sf"/>
</dbReference>
<dbReference type="InterPro" id="IPR002227">
    <property type="entry name" value="Tyrosinase_Cu-bd"/>
</dbReference>
<evidence type="ECO:0000313" key="6">
    <source>
        <dbReference type="Proteomes" id="UP000243081"/>
    </source>
</evidence>
<keyword evidence="6" id="KW-1185">Reference proteome</keyword>
<dbReference type="SUPFAM" id="SSF48056">
    <property type="entry name" value="Di-copper centre-containing domain"/>
    <property type="match status" value="1"/>
</dbReference>
<keyword evidence="3" id="KW-0812">Transmembrane</keyword>
<keyword evidence="3" id="KW-0472">Membrane</keyword>
<protein>
    <recommendedName>
        <fullName evidence="4">Tyrosinase copper-binding domain-containing protein</fullName>
    </recommendedName>
</protein>
<dbReference type="OMA" id="LMIRDEC"/>
<keyword evidence="2" id="KW-0186">Copper</keyword>
<dbReference type="InterPro" id="IPR050316">
    <property type="entry name" value="Tyrosinase/Hemocyanin"/>
</dbReference>
<comment type="caution">
    <text evidence="5">The sequence shown here is derived from an EMBL/GenBank/DDBJ whole genome shotgun (WGS) entry which is preliminary data.</text>
</comment>
<dbReference type="Gene3D" id="1.10.1280.10">
    <property type="entry name" value="Di-copper center containing domain from catechol oxidase"/>
    <property type="match status" value="1"/>
</dbReference>
<dbReference type="EMBL" id="LUKN01004105">
    <property type="protein sequence ID" value="OAQ96557.1"/>
    <property type="molecule type" value="Genomic_DNA"/>
</dbReference>
<dbReference type="AlphaFoldDB" id="A0A179I1K9"/>
<evidence type="ECO:0000256" key="3">
    <source>
        <dbReference type="SAM" id="Phobius"/>
    </source>
</evidence>
<evidence type="ECO:0000256" key="2">
    <source>
        <dbReference type="ARBA" id="ARBA00023008"/>
    </source>
</evidence>
<evidence type="ECO:0000259" key="4">
    <source>
        <dbReference type="Pfam" id="PF00264"/>
    </source>
</evidence>
<dbReference type="Proteomes" id="UP000243081">
    <property type="component" value="Unassembled WGS sequence"/>
</dbReference>
<proteinExistence type="predicted"/>
<feature type="domain" description="Tyrosinase copper-binding" evidence="4">
    <location>
        <begin position="112"/>
        <end position="291"/>
    </location>
</feature>
<dbReference type="GO" id="GO:0016491">
    <property type="term" value="F:oxidoreductase activity"/>
    <property type="evidence" value="ECO:0007669"/>
    <property type="project" value="InterPro"/>
</dbReference>
<dbReference type="PANTHER" id="PTHR11474:SF126">
    <property type="entry name" value="TYROSINASE-LIKE PROTEIN TYR-1-RELATED"/>
    <property type="match status" value="1"/>
</dbReference>
<dbReference type="OrthoDB" id="6132182at2759"/>
<dbReference type="Pfam" id="PF00264">
    <property type="entry name" value="Tyrosinase"/>
    <property type="match status" value="1"/>
</dbReference>
<sequence>MATEVEKNSERLEEAKKKVAILQFIAVENFLLTRIGSPLQLLVAFFAACTTISVAFLLLDFSQGHWRPDGHDCSDPSTRKEWRYLGASEKHAYIDAIQCLSRRPSLFDGSSSRYDDFALAHVSEGLHIHYAAAFLPWHRHFIDTFERTLKKDCQYNGSLIYWDWSLDAEDLTQSPMWDVAAFGSEGLGASEEAVGNGRCVIDGPFANSTRYWQATLHGGSVDISRNPHCLSRGFETRPKKEELQERVSPAAVESILGQQAYADFFEELENHVHNAIPQFIKGDFLLQTAPNGIGLFI</sequence>
<keyword evidence="3" id="KW-1133">Transmembrane helix</keyword>
<keyword evidence="1" id="KW-0479">Metal-binding</keyword>
<name>A0A179I1K9_CORDF</name>